<feature type="domain" description="4Fe-4S ferredoxin-type" evidence="14">
    <location>
        <begin position="665"/>
        <end position="694"/>
    </location>
</feature>
<accession>A0ABX8B5Y4</accession>
<dbReference type="PRINTS" id="PR00368">
    <property type="entry name" value="FADPNR"/>
</dbReference>
<dbReference type="SUPFAM" id="SSF51905">
    <property type="entry name" value="FAD/NAD(P)-binding domain"/>
    <property type="match status" value="1"/>
</dbReference>
<dbReference type="InterPro" id="IPR017896">
    <property type="entry name" value="4Fe4S_Fe-S-bd"/>
</dbReference>
<evidence type="ECO:0000259" key="14">
    <source>
        <dbReference type="PROSITE" id="PS51379"/>
    </source>
</evidence>
<dbReference type="Pfam" id="PF13237">
    <property type="entry name" value="Fer4_10"/>
    <property type="match status" value="1"/>
</dbReference>
<comment type="cofactor">
    <cofactor evidence="1">
        <name>heme c</name>
        <dbReference type="ChEBI" id="CHEBI:61717"/>
    </cofactor>
</comment>
<evidence type="ECO:0000313" key="16">
    <source>
        <dbReference type="Proteomes" id="UP000676506"/>
    </source>
</evidence>
<keyword evidence="6" id="KW-0479">Metal-binding</keyword>
<keyword evidence="12" id="KW-1133">Transmembrane helix</keyword>
<dbReference type="CDD" id="cd08168">
    <property type="entry name" value="Cytochrom_C3"/>
    <property type="match status" value="1"/>
</dbReference>
<name>A0ABX8B5Y4_9BACT</name>
<evidence type="ECO:0000256" key="12">
    <source>
        <dbReference type="SAM" id="Phobius"/>
    </source>
</evidence>
<dbReference type="Pfam" id="PF13738">
    <property type="entry name" value="Pyr_redox_3"/>
    <property type="match status" value="1"/>
</dbReference>
<keyword evidence="8" id="KW-0560">Oxidoreductase</keyword>
<dbReference type="PRINTS" id="PR00469">
    <property type="entry name" value="PNDRDTASEII"/>
</dbReference>
<dbReference type="InterPro" id="IPR036188">
    <property type="entry name" value="FAD/NAD-bd_sf"/>
</dbReference>
<feature type="transmembrane region" description="Helical" evidence="12">
    <location>
        <begin position="282"/>
        <end position="301"/>
    </location>
</feature>
<dbReference type="SUPFAM" id="SSF49879">
    <property type="entry name" value="SMAD/FHA domain"/>
    <property type="match status" value="1"/>
</dbReference>
<dbReference type="SUPFAM" id="SSF48695">
    <property type="entry name" value="Multiheme cytochromes"/>
    <property type="match status" value="1"/>
</dbReference>
<keyword evidence="12" id="KW-0472">Membrane</keyword>
<dbReference type="InterPro" id="IPR012286">
    <property type="entry name" value="Tetrahaem_cytochrome"/>
</dbReference>
<dbReference type="Gene3D" id="2.60.200.20">
    <property type="match status" value="1"/>
</dbReference>
<dbReference type="PANTHER" id="PTHR48105">
    <property type="entry name" value="THIOREDOXIN REDUCTASE 1-RELATED-RELATED"/>
    <property type="match status" value="1"/>
</dbReference>
<sequence length="1084" mass="119717">MAKLSRFTIQRKDLVDKGDLVLELEGLVIGSQSDCDLLLNHPTVSRIHAGIREVEGRWWLTNLSSTNGTQVNGALVETVELQPDDIIRIGIFVLRPTFADGVLTLDVDRQVDAYAAAERTTRLLGDPIQATTQGKTALLPKLTGYLQQRGLTQPLRGQTQQLQPSQQRPEAPSTPPPAAEPPAPPSATGLLQAARLQRGMTGLLTSILALPEQEQKRFQQAMNVFWERRKAAIKGEQKLDEYSPLEPRELPEELKKHNLHLGKKRFNWIPTNDLIRPWPRGYLYVFGAVATVLCILAFFLWEAAYLPGETSHPHALPVGKLPEPVRQRLDLKLVANAPVENNCSACHAAATSMQNKCVDCHETSHFNTTVIAKHEEAKIQCVDCHTEHKGADFRPGIVSRSMCIDCHRDAPTHPKAVSLKDGTPLREPHRGSFGYPVENGVWSWQHPMNPKWDKLFSESKTPLDPSTKFHLVHAAVAPSTSAWKCSECHDGSFAKGAADVKVINRDKCAVCHGQAYVQTASLKDLDTDALRLGIDCNSCHGQHPQSQTLTAARRPAGSGPEPVVFTKDRVYRGGKDWQWTSLAAKFGGFTLGNWALFFSLIPLTGIGFLTFDTLRKRREQATLKGNTLDLANRHRKFTDTRYAERWESQVQIERARTSARENPVPHPVINYETCIGCHACILACPQDVLGFDEQEHHAIVVNLEQCMEDTGCQQACPTVPQSCVLINTRQTIREAPKPLRKGANEGFETESATGIYLVGDVSGVPLIRNAIKEGRLAIERIADKLKAEGPVAGADYDVAIVGIGPGGISAVARAAELGLRYVALEQGRRYSTIAEKYPAGKYVAFNPFNPSDPPLGAVRLDGPGDLKEVMLGWWDETVEKLGLVINEYEGCKEITRENDYFIVKTTKNAHGYKARKVLLAIGNAGEPRKLGCPGEVEGRVLYRLQDPSAFKGKHIVVVGAGNSAVEAAVDLTGQRQPDGTVKFPPDAEANHVTLVIRSDFPKDLTLENKMWVYYCMDAGRIKAYFGAGIREITEREVVLEKVRDKSEIARIPNDYVFALIGSIAPKEFLTKIGVKYAGDDKKKR</sequence>
<dbReference type="InterPro" id="IPR036280">
    <property type="entry name" value="Multihaem_cyt_sf"/>
</dbReference>
<feature type="compositionally biased region" description="Pro residues" evidence="11">
    <location>
        <begin position="172"/>
        <end position="185"/>
    </location>
</feature>
<evidence type="ECO:0000256" key="2">
    <source>
        <dbReference type="ARBA" id="ARBA00004196"/>
    </source>
</evidence>
<evidence type="ECO:0000313" key="15">
    <source>
        <dbReference type="EMBL" id="QUW02377.1"/>
    </source>
</evidence>
<dbReference type="Gene3D" id="3.30.70.20">
    <property type="match status" value="1"/>
</dbReference>
<dbReference type="Pfam" id="PF14537">
    <property type="entry name" value="Cytochrom_c3_2"/>
    <property type="match status" value="1"/>
</dbReference>
<protein>
    <submittedName>
        <fullName evidence="15">NAD(P)-binding domain-containing protein</fullName>
    </submittedName>
</protein>
<evidence type="ECO:0000256" key="5">
    <source>
        <dbReference type="ARBA" id="ARBA00022630"/>
    </source>
</evidence>
<evidence type="ECO:0000256" key="4">
    <source>
        <dbReference type="ARBA" id="ARBA00022617"/>
    </source>
</evidence>
<feature type="compositionally biased region" description="Low complexity" evidence="11">
    <location>
        <begin position="158"/>
        <end position="171"/>
    </location>
</feature>
<keyword evidence="3" id="KW-0813">Transport</keyword>
<evidence type="ECO:0000256" key="1">
    <source>
        <dbReference type="ARBA" id="ARBA00001926"/>
    </source>
</evidence>
<dbReference type="InterPro" id="IPR008984">
    <property type="entry name" value="SMAD_FHA_dom_sf"/>
</dbReference>
<dbReference type="PROSITE" id="PS00198">
    <property type="entry name" value="4FE4S_FER_1"/>
    <property type="match status" value="1"/>
</dbReference>
<dbReference type="EMBL" id="CP072648">
    <property type="protein sequence ID" value="QUW02377.1"/>
    <property type="molecule type" value="Genomic_DNA"/>
</dbReference>
<comment type="subcellular location">
    <subcellularLocation>
        <location evidence="2">Cell envelope</location>
    </subcellularLocation>
</comment>
<keyword evidence="9" id="KW-0408">Iron</keyword>
<keyword evidence="12" id="KW-0812">Transmembrane</keyword>
<keyword evidence="7" id="KW-0249">Electron transport</keyword>
<dbReference type="PROSITE" id="PS51379">
    <property type="entry name" value="4FE4S_FER_2"/>
    <property type="match status" value="1"/>
</dbReference>
<dbReference type="InterPro" id="IPR000253">
    <property type="entry name" value="FHA_dom"/>
</dbReference>
<dbReference type="Gene3D" id="3.90.10.10">
    <property type="entry name" value="Cytochrome C3"/>
    <property type="match status" value="1"/>
</dbReference>
<dbReference type="RefSeq" id="WP_211428267.1">
    <property type="nucleotide sequence ID" value="NZ_CP072648.1"/>
</dbReference>
<dbReference type="Pfam" id="PF00498">
    <property type="entry name" value="FHA"/>
    <property type="match status" value="1"/>
</dbReference>
<organism evidence="15 16">
    <name type="scientific">Chloracidobacterium validum</name>
    <dbReference type="NCBI Taxonomy" id="2821543"/>
    <lineage>
        <taxon>Bacteria</taxon>
        <taxon>Pseudomonadati</taxon>
        <taxon>Acidobacteriota</taxon>
        <taxon>Terriglobia</taxon>
        <taxon>Terriglobales</taxon>
        <taxon>Acidobacteriaceae</taxon>
        <taxon>Chloracidobacterium</taxon>
    </lineage>
</organism>
<evidence type="ECO:0000256" key="10">
    <source>
        <dbReference type="ARBA" id="ARBA00023014"/>
    </source>
</evidence>
<keyword evidence="10" id="KW-0411">Iron-sulfur</keyword>
<feature type="region of interest" description="Disordered" evidence="11">
    <location>
        <begin position="155"/>
        <end position="187"/>
    </location>
</feature>
<dbReference type="Proteomes" id="UP000676506">
    <property type="component" value="Chromosome 1"/>
</dbReference>
<evidence type="ECO:0000256" key="3">
    <source>
        <dbReference type="ARBA" id="ARBA00022448"/>
    </source>
</evidence>
<keyword evidence="4" id="KW-0349">Heme</keyword>
<dbReference type="PROSITE" id="PS50006">
    <property type="entry name" value="FHA_DOMAIN"/>
    <property type="match status" value="1"/>
</dbReference>
<dbReference type="Gene3D" id="1.10.1130.10">
    <property type="entry name" value="Flavocytochrome C3, Chain A"/>
    <property type="match status" value="1"/>
</dbReference>
<evidence type="ECO:0000256" key="9">
    <source>
        <dbReference type="ARBA" id="ARBA00023004"/>
    </source>
</evidence>
<gene>
    <name evidence="15" type="ORF">J8C06_08415</name>
</gene>
<evidence type="ECO:0000256" key="6">
    <source>
        <dbReference type="ARBA" id="ARBA00022723"/>
    </source>
</evidence>
<dbReference type="SUPFAM" id="SSF54862">
    <property type="entry name" value="4Fe-4S ferredoxins"/>
    <property type="match status" value="1"/>
</dbReference>
<feature type="domain" description="FHA" evidence="13">
    <location>
        <begin position="27"/>
        <end position="76"/>
    </location>
</feature>
<dbReference type="Gene3D" id="3.50.50.60">
    <property type="entry name" value="FAD/NAD(P)-binding domain"/>
    <property type="match status" value="2"/>
</dbReference>
<dbReference type="InterPro" id="IPR017900">
    <property type="entry name" value="4Fe4S_Fe_S_CS"/>
</dbReference>
<evidence type="ECO:0000256" key="7">
    <source>
        <dbReference type="ARBA" id="ARBA00022982"/>
    </source>
</evidence>
<reference evidence="15 16" key="1">
    <citation type="submission" date="2021-03" db="EMBL/GenBank/DDBJ databases">
        <title>Genomic and phenotypic characterization of Chloracidobacterium isolates provides evidence for multiple species.</title>
        <authorList>
            <person name="Saini M.K."/>
            <person name="Costas A.M.G."/>
            <person name="Tank M."/>
            <person name="Bryant D.A."/>
        </authorList>
    </citation>
    <scope>NUCLEOTIDE SEQUENCE [LARGE SCALE GENOMIC DNA]</scope>
    <source>
        <strain evidence="15 16">BV2-C</strain>
    </source>
</reference>
<dbReference type="CDD" id="cd00060">
    <property type="entry name" value="FHA"/>
    <property type="match status" value="1"/>
</dbReference>
<evidence type="ECO:0000256" key="11">
    <source>
        <dbReference type="SAM" id="MobiDB-lite"/>
    </source>
</evidence>
<proteinExistence type="predicted"/>
<keyword evidence="16" id="KW-1185">Reference proteome</keyword>
<dbReference type="InterPro" id="IPR050097">
    <property type="entry name" value="Ferredoxin-NADP_redctase_2"/>
</dbReference>
<evidence type="ECO:0000259" key="13">
    <source>
        <dbReference type="PROSITE" id="PS50006"/>
    </source>
</evidence>
<dbReference type="SMART" id="SM00240">
    <property type="entry name" value="FHA"/>
    <property type="match status" value="1"/>
</dbReference>
<evidence type="ECO:0000256" key="8">
    <source>
        <dbReference type="ARBA" id="ARBA00023002"/>
    </source>
</evidence>
<keyword evidence="5" id="KW-0285">Flavoprotein</keyword>